<gene>
    <name evidence="2" type="ORF">Cni_G06811</name>
</gene>
<keyword evidence="3" id="KW-1185">Reference proteome</keyword>
<evidence type="ECO:0000313" key="3">
    <source>
        <dbReference type="Proteomes" id="UP001327560"/>
    </source>
</evidence>
<evidence type="ECO:0000313" key="2">
    <source>
        <dbReference type="EMBL" id="WOK98101.1"/>
    </source>
</evidence>
<evidence type="ECO:0000256" key="1">
    <source>
        <dbReference type="SAM" id="MobiDB-lite"/>
    </source>
</evidence>
<dbReference type="Proteomes" id="UP001327560">
    <property type="component" value="Chromosome 2"/>
</dbReference>
<feature type="region of interest" description="Disordered" evidence="1">
    <location>
        <begin position="1"/>
        <end position="75"/>
    </location>
</feature>
<dbReference type="AlphaFoldDB" id="A0AAQ3JXQ7"/>
<dbReference type="EMBL" id="CP136891">
    <property type="protein sequence ID" value="WOK98101.1"/>
    <property type="molecule type" value="Genomic_DNA"/>
</dbReference>
<protein>
    <submittedName>
        <fullName evidence="2">Uncharacterized protein</fullName>
    </submittedName>
</protein>
<accession>A0AAQ3JXQ7</accession>
<name>A0AAQ3JXQ7_9LILI</name>
<proteinExistence type="predicted"/>
<reference evidence="2 3" key="1">
    <citation type="submission" date="2023-10" db="EMBL/GenBank/DDBJ databases">
        <title>Chromosome-scale genome assembly provides insights into flower coloration mechanisms of Canna indica.</title>
        <authorList>
            <person name="Li C."/>
        </authorList>
    </citation>
    <scope>NUCLEOTIDE SEQUENCE [LARGE SCALE GENOMIC DNA]</scope>
    <source>
        <tissue evidence="2">Flower</tissue>
    </source>
</reference>
<sequence length="75" mass="7704">MWKSHRNAGCSGCGLPCHGRPAGGLPRAGHAAMVAQQPSAGAGRSGRHSVDRGTGQGRRVEERAGVVESLVDDDD</sequence>
<organism evidence="2 3">
    <name type="scientific">Canna indica</name>
    <name type="common">Indian-shot</name>
    <dbReference type="NCBI Taxonomy" id="4628"/>
    <lineage>
        <taxon>Eukaryota</taxon>
        <taxon>Viridiplantae</taxon>
        <taxon>Streptophyta</taxon>
        <taxon>Embryophyta</taxon>
        <taxon>Tracheophyta</taxon>
        <taxon>Spermatophyta</taxon>
        <taxon>Magnoliopsida</taxon>
        <taxon>Liliopsida</taxon>
        <taxon>Zingiberales</taxon>
        <taxon>Cannaceae</taxon>
        <taxon>Canna</taxon>
    </lineage>
</organism>